<gene>
    <name evidence="2" type="ORF">CJO09_01015</name>
</gene>
<protein>
    <submittedName>
        <fullName evidence="2">Uncharacterized protein</fullName>
    </submittedName>
</protein>
<name>A0ABX9N0L3_9BURK</name>
<comment type="caution">
    <text evidence="2">The sequence shown here is derived from an EMBL/GenBank/DDBJ whole genome shotgun (WGS) entry which is preliminary data.</text>
</comment>
<sequence>MEKGKHKAEDFELVKEVVSKDEFKKIRKAATNVLYTVQSSILFFISIPFCIAGVLMSFVFTERRVSFLFANFDNFMGNLGEILFLIMVVWFIVSPLVIGLWAICSWRKYNESQRFLNKHVAERAEQIRIQNNVAYERKLEMERQRQRSMSDGMVGLS</sequence>
<accession>A0ABX9N0L3</accession>
<feature type="transmembrane region" description="Helical" evidence="1">
    <location>
        <begin position="82"/>
        <end position="104"/>
    </location>
</feature>
<dbReference type="Proteomes" id="UP000266483">
    <property type="component" value="Unassembled WGS sequence"/>
</dbReference>
<dbReference type="RefSeq" id="WP_119440709.1">
    <property type="nucleotide sequence ID" value="NZ_CP170494.1"/>
</dbReference>
<keyword evidence="1" id="KW-0472">Membrane</keyword>
<evidence type="ECO:0000313" key="3">
    <source>
        <dbReference type="Proteomes" id="UP000266483"/>
    </source>
</evidence>
<proteinExistence type="predicted"/>
<organism evidence="2 3">
    <name type="scientific">Neopusillimonas maritima</name>
    <dbReference type="NCBI Taxonomy" id="2026239"/>
    <lineage>
        <taxon>Bacteria</taxon>
        <taxon>Pseudomonadati</taxon>
        <taxon>Pseudomonadota</taxon>
        <taxon>Betaproteobacteria</taxon>
        <taxon>Burkholderiales</taxon>
        <taxon>Alcaligenaceae</taxon>
        <taxon>Neopusillimonas</taxon>
    </lineage>
</organism>
<keyword evidence="3" id="KW-1185">Reference proteome</keyword>
<evidence type="ECO:0000313" key="2">
    <source>
        <dbReference type="EMBL" id="RII83854.1"/>
    </source>
</evidence>
<keyword evidence="1" id="KW-0812">Transmembrane</keyword>
<dbReference type="EMBL" id="NQOU01000001">
    <property type="protein sequence ID" value="RII83854.1"/>
    <property type="molecule type" value="Genomic_DNA"/>
</dbReference>
<keyword evidence="1" id="KW-1133">Transmembrane helix</keyword>
<feature type="transmembrane region" description="Helical" evidence="1">
    <location>
        <begin position="33"/>
        <end position="60"/>
    </location>
</feature>
<reference evidence="2 3" key="1">
    <citation type="submission" date="2017-08" db="EMBL/GenBank/DDBJ databases">
        <title>Pusillimonas indicus sp. nov., a member of the family Alcaligenaceae isolated from surface seawater.</title>
        <authorList>
            <person name="Li J."/>
        </authorList>
    </citation>
    <scope>NUCLEOTIDE SEQUENCE [LARGE SCALE GENOMIC DNA]</scope>
    <source>
        <strain evidence="2 3">17-4A</strain>
    </source>
</reference>
<evidence type="ECO:0000256" key="1">
    <source>
        <dbReference type="SAM" id="Phobius"/>
    </source>
</evidence>